<dbReference type="OrthoDB" id="9808814at2"/>
<name>A0A5C5ZT56_9BACT</name>
<proteinExistence type="inferred from homology"/>
<dbReference type="EC" id="1.1.1.304" evidence="5"/>
<comment type="caution">
    <text evidence="5">The sequence shown here is derived from an EMBL/GenBank/DDBJ whole genome shotgun (WGS) entry which is preliminary data.</text>
</comment>
<dbReference type="AlphaFoldDB" id="A0A5C5ZT56"/>
<evidence type="ECO:0000256" key="3">
    <source>
        <dbReference type="RuleBase" id="RU000363"/>
    </source>
</evidence>
<organism evidence="5 6">
    <name type="scientific">Pseudobythopirellula maris</name>
    <dbReference type="NCBI Taxonomy" id="2527991"/>
    <lineage>
        <taxon>Bacteria</taxon>
        <taxon>Pseudomonadati</taxon>
        <taxon>Planctomycetota</taxon>
        <taxon>Planctomycetia</taxon>
        <taxon>Pirellulales</taxon>
        <taxon>Lacipirellulaceae</taxon>
        <taxon>Pseudobythopirellula</taxon>
    </lineage>
</organism>
<dbReference type="Pfam" id="PF00106">
    <property type="entry name" value="adh_short"/>
    <property type="match status" value="1"/>
</dbReference>
<evidence type="ECO:0000259" key="4">
    <source>
        <dbReference type="SMART" id="SM00822"/>
    </source>
</evidence>
<dbReference type="SMART" id="SM00822">
    <property type="entry name" value="PKS_KR"/>
    <property type="match status" value="1"/>
</dbReference>
<feature type="domain" description="Ketoreductase" evidence="4">
    <location>
        <begin position="8"/>
        <end position="187"/>
    </location>
</feature>
<dbReference type="PRINTS" id="PR00080">
    <property type="entry name" value="SDRFAMILY"/>
</dbReference>
<dbReference type="InterPro" id="IPR057326">
    <property type="entry name" value="KR_dom"/>
</dbReference>
<dbReference type="PANTHER" id="PTHR44196">
    <property type="entry name" value="DEHYDROGENASE/REDUCTASE SDR FAMILY MEMBER 7B"/>
    <property type="match status" value="1"/>
</dbReference>
<dbReference type="Proteomes" id="UP000315440">
    <property type="component" value="Unassembled WGS sequence"/>
</dbReference>
<dbReference type="PROSITE" id="PS00061">
    <property type="entry name" value="ADH_SHORT"/>
    <property type="match status" value="1"/>
</dbReference>
<dbReference type="RefSeq" id="WP_146397806.1">
    <property type="nucleotide sequence ID" value="NZ_SJPQ01000001.1"/>
</dbReference>
<dbReference type="PANTHER" id="PTHR44196:SF1">
    <property type="entry name" value="DEHYDROGENASE_REDUCTASE SDR FAMILY MEMBER 7B"/>
    <property type="match status" value="1"/>
</dbReference>
<comment type="similarity">
    <text evidence="1 3">Belongs to the short-chain dehydrogenases/reductases (SDR) family.</text>
</comment>
<dbReference type="Gene3D" id="3.40.50.720">
    <property type="entry name" value="NAD(P)-binding Rossmann-like Domain"/>
    <property type="match status" value="1"/>
</dbReference>
<keyword evidence="6" id="KW-1185">Reference proteome</keyword>
<dbReference type="GO" id="GO:0052588">
    <property type="term" value="F:diacetyl reductase ((S)-acetoin forming) (NAD+) activity"/>
    <property type="evidence" value="ECO:0007669"/>
    <property type="project" value="UniProtKB-EC"/>
</dbReference>
<dbReference type="SUPFAM" id="SSF51735">
    <property type="entry name" value="NAD(P)-binding Rossmann-fold domains"/>
    <property type="match status" value="1"/>
</dbReference>
<evidence type="ECO:0000313" key="5">
    <source>
        <dbReference type="EMBL" id="TWT90699.1"/>
    </source>
</evidence>
<evidence type="ECO:0000313" key="6">
    <source>
        <dbReference type="Proteomes" id="UP000315440"/>
    </source>
</evidence>
<dbReference type="InterPro" id="IPR036291">
    <property type="entry name" value="NAD(P)-bd_dom_sf"/>
</dbReference>
<protein>
    <submittedName>
        <fullName evidence="5">Diacetyl reductase [(S)-acetoin forming]</fullName>
        <ecNumber evidence="5">1.1.1.304</ecNumber>
    </submittedName>
</protein>
<keyword evidence="2 5" id="KW-0560">Oxidoreductase</keyword>
<dbReference type="InterPro" id="IPR020904">
    <property type="entry name" value="Sc_DH/Rdtase_CS"/>
</dbReference>
<evidence type="ECO:0000256" key="1">
    <source>
        <dbReference type="ARBA" id="ARBA00006484"/>
    </source>
</evidence>
<accession>A0A5C5ZT56</accession>
<dbReference type="EMBL" id="SJPQ01000001">
    <property type="protein sequence ID" value="TWT90699.1"/>
    <property type="molecule type" value="Genomic_DNA"/>
</dbReference>
<reference evidence="5 6" key="1">
    <citation type="submission" date="2019-02" db="EMBL/GenBank/DDBJ databases">
        <title>Deep-cultivation of Planctomycetes and their phenomic and genomic characterization uncovers novel biology.</title>
        <authorList>
            <person name="Wiegand S."/>
            <person name="Jogler M."/>
            <person name="Boedeker C."/>
            <person name="Pinto D."/>
            <person name="Vollmers J."/>
            <person name="Rivas-Marin E."/>
            <person name="Kohn T."/>
            <person name="Peeters S.H."/>
            <person name="Heuer A."/>
            <person name="Rast P."/>
            <person name="Oberbeckmann S."/>
            <person name="Bunk B."/>
            <person name="Jeske O."/>
            <person name="Meyerdierks A."/>
            <person name="Storesund J.E."/>
            <person name="Kallscheuer N."/>
            <person name="Luecker S."/>
            <person name="Lage O.M."/>
            <person name="Pohl T."/>
            <person name="Merkel B.J."/>
            <person name="Hornburger P."/>
            <person name="Mueller R.-W."/>
            <person name="Bruemmer F."/>
            <person name="Labrenz M."/>
            <person name="Spormann A.M."/>
            <person name="Op Den Camp H."/>
            <person name="Overmann J."/>
            <person name="Amann R."/>
            <person name="Jetten M.S.M."/>
            <person name="Mascher T."/>
            <person name="Medema M.H."/>
            <person name="Devos D.P."/>
            <person name="Kaster A.-K."/>
            <person name="Ovreas L."/>
            <person name="Rohde M."/>
            <person name="Galperin M.Y."/>
            <person name="Jogler C."/>
        </authorList>
    </citation>
    <scope>NUCLEOTIDE SEQUENCE [LARGE SCALE GENOMIC DNA]</scope>
    <source>
        <strain evidence="5 6">Mal64</strain>
    </source>
</reference>
<gene>
    <name evidence="5" type="primary">budC</name>
    <name evidence="5" type="ORF">Mal64_10940</name>
</gene>
<evidence type="ECO:0000256" key="2">
    <source>
        <dbReference type="ARBA" id="ARBA00023002"/>
    </source>
</evidence>
<dbReference type="GO" id="GO:0016020">
    <property type="term" value="C:membrane"/>
    <property type="evidence" value="ECO:0007669"/>
    <property type="project" value="TreeGrafter"/>
</dbReference>
<dbReference type="InterPro" id="IPR002347">
    <property type="entry name" value="SDR_fam"/>
</dbReference>
<dbReference type="PRINTS" id="PR00081">
    <property type="entry name" value="GDHRDH"/>
</dbReference>
<sequence>MRRSLRDKRVVLTGASTGIGRVLALRLAREGARLVLVARNQEKLAGVAEEARRLGGEAVVCAGDVTDPIVRTAALQTAKAEFGGLDLLINNAGVSALGRFVGSDPDRLRSVMELNLFAAAELIRGAAPMLADGDDPLVVNMGSVLGHVGAPHNSEYCASKFALRGLSEAIRPELRRSGIGLLLVSPGTVATEFFDHVVDKRNDPPWGKPRGVTPERVARRTVRAMKWRRREIVVGCAAHAMVLANRLFPRLVRCALRRYG</sequence>